<evidence type="ECO:0000313" key="6">
    <source>
        <dbReference type="EMBL" id="TQV89531.1"/>
    </source>
</evidence>
<dbReference type="EMBL" id="VIKS01000001">
    <property type="protein sequence ID" value="TQV89531.1"/>
    <property type="molecule type" value="Genomic_DNA"/>
</dbReference>
<dbReference type="Pfam" id="PF16925">
    <property type="entry name" value="TetR_C_13"/>
    <property type="match status" value="1"/>
</dbReference>
<keyword evidence="1" id="KW-0805">Transcription regulation</keyword>
<evidence type="ECO:0000256" key="1">
    <source>
        <dbReference type="ARBA" id="ARBA00023015"/>
    </source>
</evidence>
<organism evidence="6 7">
    <name type="scientific">Aliikangiella coralliicola</name>
    <dbReference type="NCBI Taxonomy" id="2592383"/>
    <lineage>
        <taxon>Bacteria</taxon>
        <taxon>Pseudomonadati</taxon>
        <taxon>Pseudomonadota</taxon>
        <taxon>Gammaproteobacteria</taxon>
        <taxon>Oceanospirillales</taxon>
        <taxon>Pleioneaceae</taxon>
        <taxon>Aliikangiella</taxon>
    </lineage>
</organism>
<dbReference type="SUPFAM" id="SSF48498">
    <property type="entry name" value="Tetracyclin repressor-like, C-terminal domain"/>
    <property type="match status" value="1"/>
</dbReference>
<evidence type="ECO:0000256" key="4">
    <source>
        <dbReference type="PROSITE-ProRule" id="PRU00335"/>
    </source>
</evidence>
<evidence type="ECO:0000259" key="5">
    <source>
        <dbReference type="PROSITE" id="PS50977"/>
    </source>
</evidence>
<dbReference type="Gene3D" id="1.10.10.60">
    <property type="entry name" value="Homeodomain-like"/>
    <property type="match status" value="1"/>
</dbReference>
<dbReference type="InterPro" id="IPR036271">
    <property type="entry name" value="Tet_transcr_reg_TetR-rel_C_sf"/>
</dbReference>
<dbReference type="Proteomes" id="UP000315439">
    <property type="component" value="Unassembled WGS sequence"/>
</dbReference>
<feature type="domain" description="HTH tetR-type" evidence="5">
    <location>
        <begin position="6"/>
        <end position="66"/>
    </location>
</feature>
<dbReference type="InterPro" id="IPR001647">
    <property type="entry name" value="HTH_TetR"/>
</dbReference>
<dbReference type="AlphaFoldDB" id="A0A545UJ92"/>
<dbReference type="InterPro" id="IPR011075">
    <property type="entry name" value="TetR_C"/>
</dbReference>
<protein>
    <submittedName>
        <fullName evidence="6">TetR/AcrR family transcriptional regulator</fullName>
    </submittedName>
</protein>
<comment type="caution">
    <text evidence="6">The sequence shown here is derived from an EMBL/GenBank/DDBJ whole genome shotgun (WGS) entry which is preliminary data.</text>
</comment>
<proteinExistence type="predicted"/>
<evidence type="ECO:0000313" key="7">
    <source>
        <dbReference type="Proteomes" id="UP000315439"/>
    </source>
</evidence>
<dbReference type="GO" id="GO:0003677">
    <property type="term" value="F:DNA binding"/>
    <property type="evidence" value="ECO:0007669"/>
    <property type="project" value="UniProtKB-UniRule"/>
</dbReference>
<accession>A0A545UJ92</accession>
<dbReference type="Pfam" id="PF00440">
    <property type="entry name" value="TetR_N"/>
    <property type="match status" value="1"/>
</dbReference>
<gene>
    <name evidence="6" type="ORF">FLL46_01210</name>
</gene>
<reference evidence="6 7" key="1">
    <citation type="submission" date="2019-07" db="EMBL/GenBank/DDBJ databases">
        <title>Draft genome for Aliikangiella sp. M105.</title>
        <authorList>
            <person name="Wang G."/>
        </authorList>
    </citation>
    <scope>NUCLEOTIDE SEQUENCE [LARGE SCALE GENOMIC DNA]</scope>
    <source>
        <strain evidence="6 7">M105</strain>
    </source>
</reference>
<keyword evidence="2 4" id="KW-0238">DNA-binding</keyword>
<keyword evidence="7" id="KW-1185">Reference proteome</keyword>
<evidence type="ECO:0000256" key="3">
    <source>
        <dbReference type="ARBA" id="ARBA00023163"/>
    </source>
</evidence>
<dbReference type="Gene3D" id="1.10.357.10">
    <property type="entry name" value="Tetracycline Repressor, domain 2"/>
    <property type="match status" value="1"/>
</dbReference>
<dbReference type="InterPro" id="IPR009057">
    <property type="entry name" value="Homeodomain-like_sf"/>
</dbReference>
<dbReference type="OrthoDB" id="270177at2"/>
<dbReference type="SUPFAM" id="SSF46689">
    <property type="entry name" value="Homeodomain-like"/>
    <property type="match status" value="1"/>
</dbReference>
<evidence type="ECO:0000256" key="2">
    <source>
        <dbReference type="ARBA" id="ARBA00023125"/>
    </source>
</evidence>
<dbReference type="PANTHER" id="PTHR47506">
    <property type="entry name" value="TRANSCRIPTIONAL REGULATORY PROTEIN"/>
    <property type="match status" value="1"/>
</dbReference>
<sequence length="197" mass="21538">MSGRKQFDETEAVEAALGVFWAKGYKATSMSELESATGLNKSSIYNTFENKEALYGQCLERFRTHYTSWALEKLEHADFKTAITDFIECLAPGFDSDNNPTRCFATMAALEMGSSDSFVADFIDKGLKEMLGKIEQRLAQGVKDGQLVAGTDCKALAAMIVAVSRGAIVIHLGTRGSEAAPKAYECLLNYVHQQIIA</sequence>
<keyword evidence="3" id="KW-0804">Transcription</keyword>
<dbReference type="RefSeq" id="WP_142891595.1">
    <property type="nucleotide sequence ID" value="NZ_ML660160.1"/>
</dbReference>
<dbReference type="PANTHER" id="PTHR47506:SF1">
    <property type="entry name" value="HTH-TYPE TRANSCRIPTIONAL REGULATOR YJDC"/>
    <property type="match status" value="1"/>
</dbReference>
<name>A0A545UJ92_9GAMM</name>
<feature type="DNA-binding region" description="H-T-H motif" evidence="4">
    <location>
        <begin position="29"/>
        <end position="48"/>
    </location>
</feature>
<dbReference type="PROSITE" id="PS50977">
    <property type="entry name" value="HTH_TETR_2"/>
    <property type="match status" value="1"/>
</dbReference>